<name>X1SC86_9ZZZZ</name>
<accession>X1SC86</accession>
<comment type="caution">
    <text evidence="1">The sequence shown here is derived from an EMBL/GenBank/DDBJ whole genome shotgun (WGS) entry which is preliminary data.</text>
</comment>
<protein>
    <submittedName>
        <fullName evidence="1">Uncharacterized protein</fullName>
    </submittedName>
</protein>
<reference evidence="1" key="1">
    <citation type="journal article" date="2014" name="Front. Microbiol.">
        <title>High frequency of phylogenetically diverse reductive dehalogenase-homologous genes in deep subseafloor sedimentary metagenomes.</title>
        <authorList>
            <person name="Kawai M."/>
            <person name="Futagami T."/>
            <person name="Toyoda A."/>
            <person name="Takaki Y."/>
            <person name="Nishi S."/>
            <person name="Hori S."/>
            <person name="Arai W."/>
            <person name="Tsubouchi T."/>
            <person name="Morono Y."/>
            <person name="Uchiyama I."/>
            <person name="Ito T."/>
            <person name="Fujiyama A."/>
            <person name="Inagaki F."/>
            <person name="Takami H."/>
        </authorList>
    </citation>
    <scope>NUCLEOTIDE SEQUENCE</scope>
    <source>
        <strain evidence="1">Expedition CK06-06</strain>
    </source>
</reference>
<dbReference type="EMBL" id="BARV01043687">
    <property type="protein sequence ID" value="GAI65384.1"/>
    <property type="molecule type" value="Genomic_DNA"/>
</dbReference>
<sequence>LMGKTRKEKLANYFDDMNEVLSEMSRILKVGKYAVIIIGSNDIQTGGKRISILFEHLLA</sequence>
<gene>
    <name evidence="1" type="ORF">S06H3_65078</name>
</gene>
<evidence type="ECO:0000313" key="1">
    <source>
        <dbReference type="EMBL" id="GAI65384.1"/>
    </source>
</evidence>
<organism evidence="1">
    <name type="scientific">marine sediment metagenome</name>
    <dbReference type="NCBI Taxonomy" id="412755"/>
    <lineage>
        <taxon>unclassified sequences</taxon>
        <taxon>metagenomes</taxon>
        <taxon>ecological metagenomes</taxon>
    </lineage>
</organism>
<feature type="non-terminal residue" evidence="1">
    <location>
        <position position="1"/>
    </location>
</feature>
<proteinExistence type="predicted"/>
<dbReference type="AlphaFoldDB" id="X1SC86"/>